<proteinExistence type="predicted"/>
<keyword evidence="2" id="KW-0812">Transmembrane</keyword>
<comment type="caution">
    <text evidence="3">The sequence shown here is derived from an EMBL/GenBank/DDBJ whole genome shotgun (WGS) entry which is preliminary data.</text>
</comment>
<accession>A0A8H5M8Q8</accession>
<dbReference type="AlphaFoldDB" id="A0A8H5M8Q8"/>
<feature type="compositionally biased region" description="Basic and acidic residues" evidence="1">
    <location>
        <begin position="69"/>
        <end position="86"/>
    </location>
</feature>
<protein>
    <submittedName>
        <fullName evidence="3">Uncharacterized protein</fullName>
    </submittedName>
</protein>
<gene>
    <name evidence="3" type="ORF">D9757_005372</name>
</gene>
<organism evidence="3 4">
    <name type="scientific">Collybiopsis confluens</name>
    <dbReference type="NCBI Taxonomy" id="2823264"/>
    <lineage>
        <taxon>Eukaryota</taxon>
        <taxon>Fungi</taxon>
        <taxon>Dikarya</taxon>
        <taxon>Basidiomycota</taxon>
        <taxon>Agaricomycotina</taxon>
        <taxon>Agaricomycetes</taxon>
        <taxon>Agaricomycetidae</taxon>
        <taxon>Agaricales</taxon>
        <taxon>Marasmiineae</taxon>
        <taxon>Omphalotaceae</taxon>
        <taxon>Collybiopsis</taxon>
    </lineage>
</organism>
<feature type="region of interest" description="Disordered" evidence="1">
    <location>
        <begin position="52"/>
        <end position="97"/>
    </location>
</feature>
<evidence type="ECO:0000313" key="4">
    <source>
        <dbReference type="Proteomes" id="UP000518752"/>
    </source>
</evidence>
<evidence type="ECO:0000313" key="3">
    <source>
        <dbReference type="EMBL" id="KAF5385460.1"/>
    </source>
</evidence>
<feature type="transmembrane region" description="Helical" evidence="2">
    <location>
        <begin position="27"/>
        <end position="47"/>
    </location>
</feature>
<keyword evidence="4" id="KW-1185">Reference proteome</keyword>
<feature type="compositionally biased region" description="Polar residues" evidence="1">
    <location>
        <begin position="87"/>
        <end position="97"/>
    </location>
</feature>
<feature type="transmembrane region" description="Helical" evidence="2">
    <location>
        <begin position="234"/>
        <end position="257"/>
    </location>
</feature>
<reference evidence="3 4" key="1">
    <citation type="journal article" date="2020" name="ISME J.">
        <title>Uncovering the hidden diversity of litter-decomposition mechanisms in mushroom-forming fungi.</title>
        <authorList>
            <person name="Floudas D."/>
            <person name="Bentzer J."/>
            <person name="Ahren D."/>
            <person name="Johansson T."/>
            <person name="Persson P."/>
            <person name="Tunlid A."/>
        </authorList>
    </citation>
    <scope>NUCLEOTIDE SEQUENCE [LARGE SCALE GENOMIC DNA]</scope>
    <source>
        <strain evidence="3 4">CBS 406.79</strain>
    </source>
</reference>
<dbReference type="EMBL" id="JAACJN010000040">
    <property type="protein sequence ID" value="KAF5385460.1"/>
    <property type="molecule type" value="Genomic_DNA"/>
</dbReference>
<evidence type="ECO:0000256" key="2">
    <source>
        <dbReference type="SAM" id="Phobius"/>
    </source>
</evidence>
<keyword evidence="2" id="KW-0472">Membrane</keyword>
<dbReference type="Proteomes" id="UP000518752">
    <property type="component" value="Unassembled WGS sequence"/>
</dbReference>
<name>A0A8H5M8Q8_9AGAR</name>
<evidence type="ECO:0000256" key="1">
    <source>
        <dbReference type="SAM" id="MobiDB-lite"/>
    </source>
</evidence>
<keyword evidence="2" id="KW-1133">Transmembrane helix</keyword>
<sequence>MPAVAVPPVPSSAGLKLPPRRMKNIDLLTVLATVSLSVTVNALYITLPRERENGDRFPSTYQSNNDYMPDEHDYHHDYHKSTEQSSHHPQNILSEDDTPTTLRAYSTEPTHLNPVPTSMPPISIPGLDLSTTIIHEAGFKLDMADMSLWLPTPSFSTSESFKTSMVPTPLPNISFNTVISQPLSSTTTSTETARELSLASETRLNSAQFTSTSGNPTAADSAAMKSGNASLESFAPTILLGKAISVAVGIMIGIVFAL</sequence>